<evidence type="ECO:0000313" key="3">
    <source>
        <dbReference type="Proteomes" id="UP000230233"/>
    </source>
</evidence>
<sequence length="280" mass="31370">MSKRQLRPLFIHEGFLLRQQKPLADGTELLYCDKRQTLGCTASARRINGHIFMRTGHILHEADEELANQKLAKHALKQIAANTTCSPKKLIDELQSSLGTTSFGVSRIALTRMIHRARQSTVEPNATGKPEQKPELLEDHAGVSDDLPDANIGELLQNIIKQEEPEEDTEMAQSSSSNMNHSHPTMTIPVGSFFETLQDIVRYNVQESNQSVVEQIKDAVHEPKRHSSEQANQISSNDVNNCIKDFLVNMQNFASGEISDDLKLRTEAVINKIDNNVRIP</sequence>
<comment type="caution">
    <text evidence="2">The sequence shown here is derived from an EMBL/GenBank/DDBJ whole genome shotgun (WGS) entry which is preliminary data.</text>
</comment>
<proteinExistence type="predicted"/>
<name>A0A2G5UH28_9PELO</name>
<gene>
    <name evidence="2" type="primary">Cnig_chr_III.g10740</name>
    <name evidence="2" type="ORF">B9Z55_010740</name>
</gene>
<dbReference type="STRING" id="1611254.A0A2G5UH28"/>
<dbReference type="Proteomes" id="UP000230233">
    <property type="component" value="Chromosome III"/>
</dbReference>
<keyword evidence="3" id="KW-1185">Reference proteome</keyword>
<dbReference type="EMBL" id="PDUG01000003">
    <property type="protein sequence ID" value="PIC38867.1"/>
    <property type="molecule type" value="Genomic_DNA"/>
</dbReference>
<feature type="region of interest" description="Disordered" evidence="1">
    <location>
        <begin position="162"/>
        <end position="182"/>
    </location>
</feature>
<reference evidence="3" key="1">
    <citation type="submission" date="2017-10" db="EMBL/GenBank/DDBJ databases">
        <title>Rapid genome shrinkage in a self-fertile nematode reveals novel sperm competition proteins.</title>
        <authorList>
            <person name="Yin D."/>
            <person name="Schwarz E.M."/>
            <person name="Thomas C.G."/>
            <person name="Felde R.L."/>
            <person name="Korf I.F."/>
            <person name="Cutter A.D."/>
            <person name="Schartner C.M."/>
            <person name="Ralston E.J."/>
            <person name="Meyer B.J."/>
            <person name="Haag E.S."/>
        </authorList>
    </citation>
    <scope>NUCLEOTIDE SEQUENCE [LARGE SCALE GENOMIC DNA]</scope>
    <source>
        <strain evidence="3">JU1422</strain>
    </source>
</reference>
<evidence type="ECO:0000256" key="1">
    <source>
        <dbReference type="SAM" id="MobiDB-lite"/>
    </source>
</evidence>
<evidence type="ECO:0000313" key="2">
    <source>
        <dbReference type="EMBL" id="PIC38867.1"/>
    </source>
</evidence>
<feature type="compositionally biased region" description="Polar residues" evidence="1">
    <location>
        <begin position="171"/>
        <end position="182"/>
    </location>
</feature>
<dbReference type="OrthoDB" id="5824118at2759"/>
<accession>A0A2G5UH28</accession>
<protein>
    <submittedName>
        <fullName evidence="2">Uncharacterized protein</fullName>
    </submittedName>
</protein>
<dbReference type="AlphaFoldDB" id="A0A2G5UH28"/>
<organism evidence="2 3">
    <name type="scientific">Caenorhabditis nigoni</name>
    <dbReference type="NCBI Taxonomy" id="1611254"/>
    <lineage>
        <taxon>Eukaryota</taxon>
        <taxon>Metazoa</taxon>
        <taxon>Ecdysozoa</taxon>
        <taxon>Nematoda</taxon>
        <taxon>Chromadorea</taxon>
        <taxon>Rhabditida</taxon>
        <taxon>Rhabditina</taxon>
        <taxon>Rhabditomorpha</taxon>
        <taxon>Rhabditoidea</taxon>
        <taxon>Rhabditidae</taxon>
        <taxon>Peloderinae</taxon>
        <taxon>Caenorhabditis</taxon>
    </lineage>
</organism>